<dbReference type="NCBIfam" id="TIGR00691">
    <property type="entry name" value="spoT_relA"/>
    <property type="match status" value="1"/>
</dbReference>
<dbReference type="GO" id="GO:0015970">
    <property type="term" value="P:guanosine tetraphosphate biosynthetic process"/>
    <property type="evidence" value="ECO:0007669"/>
    <property type="project" value="UniProtKB-UniPathway"/>
</dbReference>
<dbReference type="OrthoDB" id="9805041at2"/>
<feature type="domain" description="HD" evidence="7">
    <location>
        <begin position="45"/>
        <end position="144"/>
    </location>
</feature>
<proteinExistence type="inferred from homology"/>
<comment type="function">
    <text evidence="4">In eubacteria ppGpp (guanosine 3'-diphosphate 5'-diphosphate) is a mediator of the stringent response that coordinates a variety of cellular activities in response to changes in nutritional abundance.</text>
</comment>
<dbReference type="GO" id="GO:0008728">
    <property type="term" value="F:GTP diphosphokinase activity"/>
    <property type="evidence" value="ECO:0007669"/>
    <property type="project" value="UniProtKB-EC"/>
</dbReference>
<evidence type="ECO:0000256" key="4">
    <source>
        <dbReference type="RuleBase" id="RU003847"/>
    </source>
</evidence>
<dbReference type="SMART" id="SM00471">
    <property type="entry name" value="HDc"/>
    <property type="match status" value="1"/>
</dbReference>
<dbReference type="PROSITE" id="PS51671">
    <property type="entry name" value="ACT"/>
    <property type="match status" value="1"/>
</dbReference>
<dbReference type="FunFam" id="3.30.460.10:FF:000001">
    <property type="entry name" value="GTP pyrophosphokinase RelA"/>
    <property type="match status" value="1"/>
</dbReference>
<dbReference type="GO" id="GO:0005886">
    <property type="term" value="C:plasma membrane"/>
    <property type="evidence" value="ECO:0007669"/>
    <property type="project" value="TreeGrafter"/>
</dbReference>
<dbReference type="SUPFAM" id="SSF81271">
    <property type="entry name" value="TGS-like"/>
    <property type="match status" value="1"/>
</dbReference>
<evidence type="ECO:0000256" key="2">
    <source>
        <dbReference type="ARBA" id="ARBA00013251"/>
    </source>
</evidence>
<dbReference type="PANTHER" id="PTHR21262">
    <property type="entry name" value="GUANOSINE-3',5'-BIS DIPHOSPHATE 3'-PYROPHOSPHOHYDROLASE"/>
    <property type="match status" value="1"/>
</dbReference>
<evidence type="ECO:0000313" key="10">
    <source>
        <dbReference type="Proteomes" id="UP000006443"/>
    </source>
</evidence>
<reference evidence="9 10" key="1">
    <citation type="submission" date="2009-02" db="EMBL/GenBank/DDBJ databases">
        <title>Sequencing of the draft genome and assembly of Dethiobacter alkaliphilus AHT 1.</title>
        <authorList>
            <consortium name="US DOE Joint Genome Institute (JGI-PGF)"/>
            <person name="Lucas S."/>
            <person name="Copeland A."/>
            <person name="Lapidus A."/>
            <person name="Glavina del Rio T."/>
            <person name="Dalin E."/>
            <person name="Tice H."/>
            <person name="Bruce D."/>
            <person name="Goodwin L."/>
            <person name="Pitluck S."/>
            <person name="Larimer F."/>
            <person name="Land M.L."/>
            <person name="Hauser L."/>
            <person name="Muyzer G."/>
        </authorList>
    </citation>
    <scope>NUCLEOTIDE SEQUENCE [LARGE SCALE GENOMIC DNA]</scope>
    <source>
        <strain evidence="9 10">AHT 1</strain>
    </source>
</reference>
<dbReference type="Gene3D" id="3.30.70.260">
    <property type="match status" value="1"/>
</dbReference>
<dbReference type="PROSITE" id="PS51831">
    <property type="entry name" value="HD"/>
    <property type="match status" value="1"/>
</dbReference>
<feature type="domain" description="TGS" evidence="8">
    <location>
        <begin position="386"/>
        <end position="447"/>
    </location>
</feature>
<comment type="pathway">
    <text evidence="1">Purine metabolism; ppGpp biosynthesis; ppGpp from GTP: step 1/2.</text>
</comment>
<dbReference type="CDD" id="cd01668">
    <property type="entry name" value="TGS_RSH"/>
    <property type="match status" value="1"/>
</dbReference>
<dbReference type="InterPro" id="IPR043519">
    <property type="entry name" value="NT_sf"/>
</dbReference>
<feature type="domain" description="ACT" evidence="6">
    <location>
        <begin position="647"/>
        <end position="721"/>
    </location>
</feature>
<organism evidence="9 10">
    <name type="scientific">Dethiobacter alkaliphilus AHT 1</name>
    <dbReference type="NCBI Taxonomy" id="555088"/>
    <lineage>
        <taxon>Bacteria</taxon>
        <taxon>Bacillati</taxon>
        <taxon>Bacillota</taxon>
        <taxon>Dethiobacteria</taxon>
        <taxon>Dethiobacterales</taxon>
        <taxon>Dethiobacteraceae</taxon>
        <taxon>Dethiobacter</taxon>
    </lineage>
</organism>
<dbReference type="Pfam" id="PF02824">
    <property type="entry name" value="TGS"/>
    <property type="match status" value="1"/>
</dbReference>
<evidence type="ECO:0000256" key="1">
    <source>
        <dbReference type="ARBA" id="ARBA00004976"/>
    </source>
</evidence>
<evidence type="ECO:0000259" key="7">
    <source>
        <dbReference type="PROSITE" id="PS51831"/>
    </source>
</evidence>
<dbReference type="Pfam" id="PF13291">
    <property type="entry name" value="ACT_4"/>
    <property type="match status" value="1"/>
</dbReference>
<gene>
    <name evidence="9" type="ORF">DealDRAFT_1390</name>
</gene>
<comment type="catalytic activity">
    <reaction evidence="3">
        <text>GTP + ATP = guanosine 3'-diphosphate 5'-triphosphate + AMP</text>
        <dbReference type="Rhea" id="RHEA:22088"/>
        <dbReference type="ChEBI" id="CHEBI:30616"/>
        <dbReference type="ChEBI" id="CHEBI:37565"/>
        <dbReference type="ChEBI" id="CHEBI:142410"/>
        <dbReference type="ChEBI" id="CHEBI:456215"/>
        <dbReference type="EC" id="2.7.6.5"/>
    </reaction>
</comment>
<evidence type="ECO:0000256" key="3">
    <source>
        <dbReference type="ARBA" id="ARBA00048244"/>
    </source>
</evidence>
<dbReference type="EC" id="2.7.6.5" evidence="2"/>
<dbReference type="UniPathway" id="UPA00908">
    <property type="reaction ID" value="UER00884"/>
</dbReference>
<dbReference type="SMART" id="SM00954">
    <property type="entry name" value="RelA_SpoT"/>
    <property type="match status" value="1"/>
</dbReference>
<dbReference type="InterPro" id="IPR007685">
    <property type="entry name" value="RelA_SpoT"/>
</dbReference>
<dbReference type="Pfam" id="PF19296">
    <property type="entry name" value="RelA_AH_RIS"/>
    <property type="match status" value="1"/>
</dbReference>
<dbReference type="Gene3D" id="3.30.460.10">
    <property type="entry name" value="Beta Polymerase, domain 2"/>
    <property type="match status" value="1"/>
</dbReference>
<dbReference type="InterPro" id="IPR012675">
    <property type="entry name" value="Beta-grasp_dom_sf"/>
</dbReference>
<dbReference type="eggNOG" id="COG0317">
    <property type="taxonomic scope" value="Bacteria"/>
</dbReference>
<dbReference type="STRING" id="555088.DealDRAFT_1390"/>
<accession>C0GFY1</accession>
<dbReference type="EMBL" id="ACJM01000006">
    <property type="protein sequence ID" value="EEG77670.1"/>
    <property type="molecule type" value="Genomic_DNA"/>
</dbReference>
<dbReference type="InterPro" id="IPR004811">
    <property type="entry name" value="RelA/Spo_fam"/>
</dbReference>
<dbReference type="CDD" id="cd05399">
    <property type="entry name" value="NT_Rel-Spo_like"/>
    <property type="match status" value="1"/>
</dbReference>
<dbReference type="InterPro" id="IPR004095">
    <property type="entry name" value="TGS"/>
</dbReference>
<evidence type="ECO:0000259" key="6">
    <source>
        <dbReference type="PROSITE" id="PS51671"/>
    </source>
</evidence>
<dbReference type="InterPro" id="IPR045865">
    <property type="entry name" value="ACT-like_dom_sf"/>
</dbReference>
<keyword evidence="10" id="KW-1185">Reference proteome</keyword>
<comment type="similarity">
    <text evidence="4">Belongs to the relA/spoT family.</text>
</comment>
<protein>
    <recommendedName>
        <fullName evidence="2">GTP diphosphokinase</fullName>
        <ecNumber evidence="2">2.7.6.5</ecNumber>
    </recommendedName>
</protein>
<dbReference type="SUPFAM" id="SSF55021">
    <property type="entry name" value="ACT-like"/>
    <property type="match status" value="1"/>
</dbReference>
<dbReference type="RefSeq" id="WP_008516106.1">
    <property type="nucleotide sequence ID" value="NZ_ACJM01000006.1"/>
</dbReference>
<dbReference type="CDD" id="cd04876">
    <property type="entry name" value="ACT_RelA-SpoT"/>
    <property type="match status" value="1"/>
</dbReference>
<dbReference type="InterPro" id="IPR033655">
    <property type="entry name" value="TGS_RelA/SpoT"/>
</dbReference>
<dbReference type="InterPro" id="IPR006674">
    <property type="entry name" value="HD_domain"/>
</dbReference>
<dbReference type="SUPFAM" id="SSF109604">
    <property type="entry name" value="HD-domain/PDEase-like"/>
    <property type="match status" value="1"/>
</dbReference>
<evidence type="ECO:0000256" key="5">
    <source>
        <dbReference type="SAM" id="MobiDB-lite"/>
    </source>
</evidence>
<evidence type="ECO:0000313" key="9">
    <source>
        <dbReference type="EMBL" id="EEG77670.1"/>
    </source>
</evidence>
<evidence type="ECO:0000259" key="8">
    <source>
        <dbReference type="PROSITE" id="PS51880"/>
    </source>
</evidence>
<feature type="compositionally biased region" description="Basic and acidic residues" evidence="5">
    <location>
        <begin position="551"/>
        <end position="565"/>
    </location>
</feature>
<keyword evidence="9" id="KW-0808">Transferase</keyword>
<dbReference type="InterPro" id="IPR002912">
    <property type="entry name" value="ACT_dom"/>
</dbReference>
<dbReference type="FunFam" id="1.10.3210.10:FF:000001">
    <property type="entry name" value="GTP pyrophosphokinase RelA"/>
    <property type="match status" value="1"/>
</dbReference>
<dbReference type="FunFam" id="3.10.20.30:FF:000002">
    <property type="entry name" value="GTP pyrophosphokinase (RelA/SpoT)"/>
    <property type="match status" value="1"/>
</dbReference>
<dbReference type="Gene3D" id="3.10.20.30">
    <property type="match status" value="1"/>
</dbReference>
<dbReference type="PROSITE" id="PS51880">
    <property type="entry name" value="TGS"/>
    <property type="match status" value="1"/>
</dbReference>
<dbReference type="Pfam" id="PF04607">
    <property type="entry name" value="RelA_SpoT"/>
    <property type="match status" value="1"/>
</dbReference>
<feature type="region of interest" description="Disordered" evidence="5">
    <location>
        <begin position="551"/>
        <end position="575"/>
    </location>
</feature>
<dbReference type="Pfam" id="PF13328">
    <property type="entry name" value="HD_4"/>
    <property type="match status" value="1"/>
</dbReference>
<sequence>MSLAELKEKIKLYYPVEPDWSRLNEAYKFAVEAHQGQKRFSGELYITHPLGVSHILAELEMDMDTIVAGLLHDVVEDTEVTLEDIEEKFGEEIAMLVDGVTKLSKLEYKSKEEHQAENLRKMFIAMAKDIRVLLIKLADRTHNMRTLKYLTSIKQQAISRETLEIYAPLAHRLGIYKIKWELEDLAFRFLERDRYYALVDKLAKKRQEREQFIGQIMDTLEPKLEDVGIQAHISGRPKHLYSISQKMKEQGKEFHEIYDLTAIRIIVDSLKDCYGALGIVHTLWKPIPGRFKDYIAMPKPNMYQSLHTLVMVGKNELLEVQIRTWEMHRTAEFGIAAHWRYKEGDIRDDDSIDNKLTWLRQIMELQQDSKDASEFMENVKLDLFADEVFVFTPKGDVIDLPAGSIPLDFAYKIHTDIGHRCIGARVNGRLVPLDYELKTGDIVEVMTAKQGSPSRDWLKMVKSSGARAKIRTWFKKERRDENLSKGKELLEKELRKQELDPQQYLKTSLLQEAARKFNIQNEEDFYVAIGLGGITQQQAVSRLKDEYRKKYGTGDEPEQVREFKPQKPGAKKTGKGVSIAGIDNLLIRFAKCCTPVPGDKIVGVVTRGRGVSVHRSDCPNVSVRGENKPHHLEAHWEEQPEGAYPVDIEVTAMDRPQILMDVVNAVSECKVNITALNGRSTKDRMSQIHMTVTVADRHHLDNVISRINRVKDVYRVHRLSG</sequence>
<dbReference type="AlphaFoldDB" id="C0GFY1"/>
<dbReference type="InterPro" id="IPR003607">
    <property type="entry name" value="HD/PDEase_dom"/>
</dbReference>
<dbReference type="Proteomes" id="UP000006443">
    <property type="component" value="Unassembled WGS sequence"/>
</dbReference>
<dbReference type="InterPro" id="IPR012676">
    <property type="entry name" value="TGS-like"/>
</dbReference>
<dbReference type="CDD" id="cd00077">
    <property type="entry name" value="HDc"/>
    <property type="match status" value="1"/>
</dbReference>
<dbReference type="InterPro" id="IPR045600">
    <property type="entry name" value="RelA/SpoT_AH_RIS"/>
</dbReference>
<name>C0GFY1_DETAL</name>
<dbReference type="Gene3D" id="1.10.3210.10">
    <property type="entry name" value="Hypothetical protein af1432"/>
    <property type="match status" value="1"/>
</dbReference>
<dbReference type="SUPFAM" id="SSF81301">
    <property type="entry name" value="Nucleotidyltransferase"/>
    <property type="match status" value="1"/>
</dbReference>
<comment type="caution">
    <text evidence="9">The sequence shown here is derived from an EMBL/GenBank/DDBJ whole genome shotgun (WGS) entry which is preliminary data.</text>
</comment>
<dbReference type="PANTHER" id="PTHR21262:SF31">
    <property type="entry name" value="GTP PYROPHOSPHOKINASE"/>
    <property type="match status" value="1"/>
</dbReference>